<dbReference type="EMBL" id="MN740325">
    <property type="protein sequence ID" value="QHU00290.1"/>
    <property type="molecule type" value="Genomic_DNA"/>
</dbReference>
<reference evidence="1" key="1">
    <citation type="journal article" date="2020" name="Nature">
        <title>Giant virus diversity and host interactions through global metagenomics.</title>
        <authorList>
            <person name="Schulz F."/>
            <person name="Roux S."/>
            <person name="Paez-Espino D."/>
            <person name="Jungbluth S."/>
            <person name="Walsh D.A."/>
            <person name="Denef V.J."/>
            <person name="McMahon K.D."/>
            <person name="Konstantinidis K.T."/>
            <person name="Eloe-Fadrosh E.A."/>
            <person name="Kyrpides N.C."/>
            <person name="Woyke T."/>
        </authorList>
    </citation>
    <scope>NUCLEOTIDE SEQUENCE</scope>
    <source>
        <strain evidence="1">GVMAG-M-3300025860-12</strain>
    </source>
</reference>
<proteinExistence type="predicted"/>
<protein>
    <submittedName>
        <fullName evidence="1">Uncharacterized protein</fullName>
    </submittedName>
</protein>
<dbReference type="AlphaFoldDB" id="A0A6C0J5Y6"/>
<name>A0A6C0J5Y6_9ZZZZ</name>
<sequence>MFGSIPPFMPGMTGNVLRPVSPMNAAPMHPLIPYMGRSLSPVGGALPLMGTGLPAPSIMHPGFPPQHLPMMMGLPQPNYLSRWNNTHTSQLDAMKKYIGREPDVVINKPGGMAIWKKDKVTYILNDHNKNGYVPGTGANDRKGMVSTIIRLKSIPTPALNLPPGIVYDRTNLTLHASSDTIGNTIHGIISTYAYLQIAATSIAVDGDNKNMLDKSKLED</sequence>
<organism evidence="1">
    <name type="scientific">viral metagenome</name>
    <dbReference type="NCBI Taxonomy" id="1070528"/>
    <lineage>
        <taxon>unclassified sequences</taxon>
        <taxon>metagenomes</taxon>
        <taxon>organismal metagenomes</taxon>
    </lineage>
</organism>
<evidence type="ECO:0000313" key="1">
    <source>
        <dbReference type="EMBL" id="QHU00290.1"/>
    </source>
</evidence>
<accession>A0A6C0J5Y6</accession>